<keyword evidence="1" id="KW-0732">Signal</keyword>
<evidence type="ECO:0000313" key="2">
    <source>
        <dbReference type="EMBL" id="JAC64774.1"/>
    </source>
</evidence>
<accession>A0A061R206</accession>
<dbReference type="EMBL" id="GBEZ01022026">
    <property type="protein sequence ID" value="JAC64774.1"/>
    <property type="molecule type" value="Transcribed_RNA"/>
</dbReference>
<feature type="non-terminal residue" evidence="2">
    <location>
        <position position="1"/>
    </location>
</feature>
<proteinExistence type="predicted"/>
<name>A0A061R206_9CHLO</name>
<protein>
    <submittedName>
        <fullName evidence="2">Uncharacterized protein</fullName>
    </submittedName>
</protein>
<feature type="chain" id="PRO_5001605512" evidence="1">
    <location>
        <begin position="36"/>
        <end position="422"/>
    </location>
</feature>
<feature type="signal peptide" evidence="1">
    <location>
        <begin position="1"/>
        <end position="35"/>
    </location>
</feature>
<reference evidence="2" key="1">
    <citation type="submission" date="2014-05" db="EMBL/GenBank/DDBJ databases">
        <title>The transcriptome of the halophilic microalga Tetraselmis sp. GSL018 isolated from the Great Salt Lake, Utah.</title>
        <authorList>
            <person name="Jinkerson R.E."/>
            <person name="D'Adamo S."/>
            <person name="Posewitz M.C."/>
        </authorList>
    </citation>
    <scope>NUCLEOTIDE SEQUENCE</scope>
    <source>
        <strain evidence="2">GSL018</strain>
    </source>
</reference>
<gene>
    <name evidence="2" type="ORF">TSPGSL018_17555</name>
</gene>
<dbReference type="AlphaFoldDB" id="A0A061R206"/>
<evidence type="ECO:0000256" key="1">
    <source>
        <dbReference type="SAM" id="SignalP"/>
    </source>
</evidence>
<organism evidence="2">
    <name type="scientific">Tetraselmis sp. GSL018</name>
    <dbReference type="NCBI Taxonomy" id="582737"/>
    <lineage>
        <taxon>Eukaryota</taxon>
        <taxon>Viridiplantae</taxon>
        <taxon>Chlorophyta</taxon>
        <taxon>core chlorophytes</taxon>
        <taxon>Chlorodendrophyceae</taxon>
        <taxon>Chlorodendrales</taxon>
        <taxon>Chlorodendraceae</taxon>
        <taxon>Tetraselmis</taxon>
    </lineage>
</organism>
<sequence>HRQDCAALQSKTASMLLKTKLFTFFTLLFELETTAVWPVPEDVVSVATRDTELQLSTQRNGKATGSSVGISLPIGYPLTPKNLGNTLRDVATKDLEVILTVVSLSEVIREAESWIDEVHNFLAHLADHGRAHNVLLVGANARTCEMLHPRGVPCYEDRHSTGWVRSADVENAHGRAPALKWWFGAAALKLGFHLLYMDAHAIALGDVLGDWPHEPGGYDVQGISAVDNSPHQRKYKQVEKACPFLSNMPGGAAAQAAVPCMSTAVFYASAGPATQALFDGMVTMITKHPEQWEMRLFQQVVVSYMIGEGESPVLKFRLLDVEKFSLYSVHALRKRMKLPVKPVIVYVGHLAPGQQHDAKVKLGVWKPHAWDRGSVGRARAADLATRLIQNATEHKSIWLAAMQAPFGGHVYVNDTVIGFHGP</sequence>